<dbReference type="GO" id="GO:0120206">
    <property type="term" value="C:photoreceptor distal connecting cilium"/>
    <property type="evidence" value="ECO:0000318"/>
    <property type="project" value="GO_Central"/>
</dbReference>
<feature type="compositionally biased region" description="Low complexity" evidence="1">
    <location>
        <begin position="184"/>
        <end position="193"/>
    </location>
</feature>
<dbReference type="GO" id="GO:0120200">
    <property type="term" value="C:rod photoreceptor outer segment"/>
    <property type="evidence" value="ECO:0000318"/>
    <property type="project" value="GO_Central"/>
</dbReference>
<feature type="compositionally biased region" description="Polar residues" evidence="1">
    <location>
        <begin position="648"/>
        <end position="657"/>
    </location>
</feature>
<dbReference type="InterPro" id="IPR029357">
    <property type="entry name" value="SPATA7"/>
</dbReference>
<dbReference type="AlphaFoldDB" id="A0A5F8GY94"/>
<dbReference type="STRING" id="13616.ENSMODP00000052578"/>
<reference evidence="2 3" key="1">
    <citation type="journal article" date="2007" name="Nature">
        <title>Genome of the marsupial Monodelphis domestica reveals innovation in non-coding sequences.</title>
        <authorList>
            <person name="Mikkelsen T.S."/>
            <person name="Wakefield M.J."/>
            <person name="Aken B."/>
            <person name="Amemiya C.T."/>
            <person name="Chang J.L."/>
            <person name="Duke S."/>
            <person name="Garber M."/>
            <person name="Gentles A.J."/>
            <person name="Goodstadt L."/>
            <person name="Heger A."/>
            <person name="Jurka J."/>
            <person name="Kamal M."/>
            <person name="Mauceli E."/>
            <person name="Searle S.M."/>
            <person name="Sharpe T."/>
            <person name="Baker M.L."/>
            <person name="Batzer M.A."/>
            <person name="Benos P.V."/>
            <person name="Belov K."/>
            <person name="Clamp M."/>
            <person name="Cook A."/>
            <person name="Cuff J."/>
            <person name="Das R."/>
            <person name="Davidow L."/>
            <person name="Deakin J.E."/>
            <person name="Fazzari M.J."/>
            <person name="Glass J.L."/>
            <person name="Grabherr M."/>
            <person name="Greally J.M."/>
            <person name="Gu W."/>
            <person name="Hore T.A."/>
            <person name="Huttley G.A."/>
            <person name="Kleber M."/>
            <person name="Jirtle R.L."/>
            <person name="Koina E."/>
            <person name="Lee J.T."/>
            <person name="Mahony S."/>
            <person name="Marra M.A."/>
            <person name="Miller R.D."/>
            <person name="Nicholls R.D."/>
            <person name="Oda M."/>
            <person name="Papenfuss A.T."/>
            <person name="Parra Z.E."/>
            <person name="Pollock D.D."/>
            <person name="Ray D.A."/>
            <person name="Schein J.E."/>
            <person name="Speed T.P."/>
            <person name="Thompson K."/>
            <person name="VandeBerg J.L."/>
            <person name="Wade C.M."/>
            <person name="Walker J.A."/>
            <person name="Waters P.D."/>
            <person name="Webber C."/>
            <person name="Weidman J.R."/>
            <person name="Xie X."/>
            <person name="Zody M.C."/>
            <person name="Baldwin J."/>
            <person name="Abdouelleil A."/>
            <person name="Abdulkadir J."/>
            <person name="Abebe A."/>
            <person name="Abera B."/>
            <person name="Abreu J."/>
            <person name="Acer S.C."/>
            <person name="Aftuck L."/>
            <person name="Alexander A."/>
            <person name="An P."/>
            <person name="Anderson E."/>
            <person name="Anderson S."/>
            <person name="Arachi H."/>
            <person name="Azer M."/>
            <person name="Bachantsang P."/>
            <person name="Barry A."/>
            <person name="Bayul T."/>
            <person name="Berlin A."/>
            <person name="Bessette D."/>
            <person name="Bloom T."/>
            <person name="Bloom T."/>
            <person name="Boguslavskiy L."/>
            <person name="Bonnet C."/>
            <person name="Boukhgalter B."/>
            <person name="Bourzgui I."/>
            <person name="Brown A."/>
            <person name="Cahill P."/>
            <person name="Channer S."/>
            <person name="Cheshatsang Y."/>
            <person name="Chuda L."/>
            <person name="Citroen M."/>
            <person name="Collymore A."/>
            <person name="Cooke P."/>
            <person name="Costello M."/>
            <person name="D'Aco K."/>
            <person name="Daza R."/>
            <person name="De Haan G."/>
            <person name="DeGray S."/>
            <person name="DeMaso C."/>
            <person name="Dhargay N."/>
            <person name="Dooley K."/>
            <person name="Dooley E."/>
            <person name="Doricent M."/>
            <person name="Dorje P."/>
            <person name="Dorjee K."/>
            <person name="Dupes A."/>
            <person name="Elong R."/>
            <person name="Falk J."/>
            <person name="Farina A."/>
            <person name="Faro S."/>
            <person name="Ferguson D."/>
            <person name="Fisher S."/>
            <person name="Foley C.D."/>
            <person name="Franke A."/>
            <person name="Friedrich D."/>
            <person name="Gadbois L."/>
            <person name="Gearin G."/>
            <person name="Gearin C.R."/>
            <person name="Giannoukos G."/>
            <person name="Goode T."/>
            <person name="Graham J."/>
            <person name="Grandbois E."/>
            <person name="Grewal S."/>
            <person name="Gyaltsen K."/>
            <person name="Hafez N."/>
            <person name="Hagos B."/>
            <person name="Hall J."/>
            <person name="Henson C."/>
            <person name="Hollinger A."/>
            <person name="Honan T."/>
            <person name="Huard M.D."/>
            <person name="Hughes L."/>
            <person name="Hurhula B."/>
            <person name="Husby M.E."/>
            <person name="Kamat A."/>
            <person name="Kanga B."/>
            <person name="Kashin S."/>
            <person name="Khazanovich D."/>
            <person name="Kisner P."/>
            <person name="Lance K."/>
            <person name="Lara M."/>
            <person name="Lee W."/>
            <person name="Lennon N."/>
            <person name="Letendre F."/>
            <person name="LeVine R."/>
            <person name="Lipovsky A."/>
            <person name="Liu X."/>
            <person name="Liu J."/>
            <person name="Liu S."/>
            <person name="Lokyitsang T."/>
            <person name="Lokyitsang Y."/>
            <person name="Lubonja R."/>
            <person name="Lui A."/>
            <person name="MacDonald P."/>
            <person name="Magnisalis V."/>
            <person name="Maru K."/>
            <person name="Matthews C."/>
            <person name="McCusker W."/>
            <person name="McDonough S."/>
            <person name="Mehta T."/>
            <person name="Meldrim J."/>
            <person name="Meneus L."/>
            <person name="Mihai O."/>
            <person name="Mihalev A."/>
            <person name="Mihova T."/>
            <person name="Mittelman R."/>
            <person name="Mlenga V."/>
            <person name="Montmayeur A."/>
            <person name="Mulrain L."/>
            <person name="Navidi A."/>
            <person name="Naylor J."/>
            <person name="Negash T."/>
            <person name="Nguyen T."/>
            <person name="Nguyen N."/>
            <person name="Nicol R."/>
            <person name="Norbu C."/>
            <person name="Norbu N."/>
            <person name="Novod N."/>
            <person name="O'Neill B."/>
            <person name="Osman S."/>
            <person name="Markiewicz E."/>
            <person name="Oyono O.L."/>
            <person name="Patti C."/>
            <person name="Phunkhang P."/>
            <person name="Pierre F."/>
            <person name="Priest M."/>
            <person name="Raghuraman S."/>
            <person name="Rege F."/>
            <person name="Reyes R."/>
            <person name="Rise C."/>
            <person name="Rogov P."/>
            <person name="Ross K."/>
            <person name="Ryan E."/>
            <person name="Settipalli S."/>
            <person name="Shea T."/>
            <person name="Sherpa N."/>
            <person name="Shi L."/>
            <person name="Shih D."/>
            <person name="Sparrow T."/>
            <person name="Spaulding J."/>
            <person name="Stalker J."/>
            <person name="Stange-Thomann N."/>
            <person name="Stavropoulos S."/>
            <person name="Stone C."/>
            <person name="Strader C."/>
            <person name="Tesfaye S."/>
            <person name="Thomson T."/>
            <person name="Thoulutsang Y."/>
            <person name="Thoulutsang D."/>
            <person name="Topham K."/>
            <person name="Topping I."/>
            <person name="Tsamla T."/>
            <person name="Vassiliev H."/>
            <person name="Vo A."/>
            <person name="Wangchuk T."/>
            <person name="Wangdi T."/>
            <person name="Weiand M."/>
            <person name="Wilkinson J."/>
            <person name="Wilson A."/>
            <person name="Yadav S."/>
            <person name="Young G."/>
            <person name="Yu Q."/>
            <person name="Zembek L."/>
            <person name="Zhong D."/>
            <person name="Zimmer A."/>
            <person name="Zwirko Z."/>
            <person name="Jaffe D.B."/>
            <person name="Alvarez P."/>
            <person name="Brockman W."/>
            <person name="Butler J."/>
            <person name="Chin C."/>
            <person name="Gnerre S."/>
            <person name="MacCallum I."/>
            <person name="Graves J.A."/>
            <person name="Ponting C.P."/>
            <person name="Breen M."/>
            <person name="Samollow P.B."/>
            <person name="Lander E.S."/>
            <person name="Lindblad-Toh K."/>
        </authorList>
    </citation>
    <scope>NUCLEOTIDE SEQUENCE [LARGE SCALE GENOMIC DNA]</scope>
</reference>
<protein>
    <submittedName>
        <fullName evidence="2">Spermatosis associated 7</fullName>
    </submittedName>
</protein>
<feature type="compositionally biased region" description="Polar residues" evidence="1">
    <location>
        <begin position="258"/>
        <end position="273"/>
    </location>
</feature>
<dbReference type="CTD" id="55812"/>
<feature type="compositionally biased region" description="Acidic residues" evidence="1">
    <location>
        <begin position="200"/>
        <end position="211"/>
    </location>
</feature>
<dbReference type="RefSeq" id="XP_007472728.1">
    <property type="nucleotide sequence ID" value="XM_007472666.3"/>
</dbReference>
<dbReference type="PANTHER" id="PTHR14917:SF2">
    <property type="entry name" value="SPERMATOGENESIS-ASSOCIATED PROTEIN 7"/>
    <property type="match status" value="1"/>
</dbReference>
<dbReference type="InParanoid" id="A0A5F8GY94"/>
<feature type="region of interest" description="Disordered" evidence="1">
    <location>
        <begin position="170"/>
        <end position="227"/>
    </location>
</feature>
<dbReference type="PANTHER" id="PTHR14917">
    <property type="entry name" value="SPERMATOGENESIS-ASSOCIATED PROTEIN 7"/>
    <property type="match status" value="1"/>
</dbReference>
<evidence type="ECO:0000256" key="1">
    <source>
        <dbReference type="SAM" id="MobiDB-lite"/>
    </source>
</evidence>
<dbReference type="OMA" id="ERETDDQ"/>
<dbReference type="Proteomes" id="UP000002280">
    <property type="component" value="Chromosome 1"/>
</dbReference>
<reference evidence="2" key="2">
    <citation type="submission" date="2025-08" db="UniProtKB">
        <authorList>
            <consortium name="Ensembl"/>
        </authorList>
    </citation>
    <scope>IDENTIFICATION</scope>
</reference>
<proteinExistence type="predicted"/>
<evidence type="ECO:0000313" key="3">
    <source>
        <dbReference type="Proteomes" id="UP000002280"/>
    </source>
</evidence>
<accession>A0A5F8GY94</accession>
<name>A0A5F8GY94_MONDO</name>
<feature type="region of interest" description="Disordered" evidence="1">
    <location>
        <begin position="585"/>
        <end position="665"/>
    </location>
</feature>
<sequence>MGGKNQDSPRKVSLSTRPPRSAISHLHPHKCDPSALPRPLHPSSWGGPCSRSLPPTLTLVPPGLSFPKRKKDGVGSVRTNYVMPRYVPSSPFTGHLSTKSNAFCTDSSSLRLSTLYLIKNHMAVHYNKILSAKAVVDCSMPVSMISSVKYSDQQRREKLKKELAQCEKELKSAKISTQTSNKFSPSPRLSPSRKLSEELPDKDEETEEENDFPSLSKSLPPASDKQFPDFSILEKSFRNETRRSYSTSGTSSPRRQFCVSSRNAATGSTKNTKNPRMFQLFASKAPSGDLLEKHSAHFTNQELPFTPRTLKTEAKSFLSQYRYYTPAKRKKDFQDQLIEAETQTELSSFKTHFIRAELNNMGSEVIIDESDTSNYKIYGMKENFTPSQTLGNSITWDKVKDDILHYPLSRASIPYYLQPSPVKKIQSEEEELLYLSFIEDVTDEILKLGLFSNRVLERLFERHIEKNKHHLEEKKMRHMLHVLKVDLGCTPEGQNEKQNGTLNMSNLFAFEKLGTPEATQLTDENEIIVSPSNNEHHKSLDLQDKNLVDDLIHKEMAFSPPRDIVRPNSENKYSDDNEVIGETNLEPSAQPEEPDVSYTSLDPVSLTDSFEEGSNDLEKTESGSFWGQISPPCVQNSIKENDDHDTETATSNLTEGINEQFPLDN</sequence>
<feature type="compositionally biased region" description="Low complexity" evidence="1">
    <location>
        <begin position="244"/>
        <end position="255"/>
    </location>
</feature>
<feature type="compositionally biased region" description="Polar residues" evidence="1">
    <location>
        <begin position="622"/>
        <end position="638"/>
    </location>
</feature>
<dbReference type="GO" id="GO:0045494">
    <property type="term" value="P:photoreceptor cell maintenance"/>
    <property type="evidence" value="ECO:0000318"/>
    <property type="project" value="GO_Central"/>
</dbReference>
<dbReference type="GO" id="GO:0000226">
    <property type="term" value="P:microtubule cytoskeleton organization"/>
    <property type="evidence" value="ECO:0000318"/>
    <property type="project" value="GO_Central"/>
</dbReference>
<dbReference type="Bgee" id="ENSMODG00000024048">
    <property type="expression patterns" value="Expressed in spermatid and 21 other cell types or tissues"/>
</dbReference>
<reference evidence="2" key="3">
    <citation type="submission" date="2025-09" db="UniProtKB">
        <authorList>
            <consortium name="Ensembl"/>
        </authorList>
    </citation>
    <scope>IDENTIFICATION</scope>
</reference>
<dbReference type="GeneTree" id="ENSGT00390000014113"/>
<dbReference type="OrthoDB" id="6263678at2759"/>
<dbReference type="Pfam" id="PF15244">
    <property type="entry name" value="HSD3"/>
    <property type="match status" value="1"/>
</dbReference>
<dbReference type="Ensembl" id="ENSMODT00000052807.1">
    <property type="protein sequence ID" value="ENSMODP00000052578.1"/>
    <property type="gene ID" value="ENSMODG00000024048.3"/>
</dbReference>
<dbReference type="KEGG" id="mdo:100019264"/>
<feature type="region of interest" description="Disordered" evidence="1">
    <location>
        <begin position="241"/>
        <end position="273"/>
    </location>
</feature>
<feature type="compositionally biased region" description="Polar residues" evidence="1">
    <location>
        <begin position="597"/>
        <end position="608"/>
    </location>
</feature>
<organism evidence="2 3">
    <name type="scientific">Monodelphis domestica</name>
    <name type="common">Gray short-tailed opossum</name>
    <dbReference type="NCBI Taxonomy" id="13616"/>
    <lineage>
        <taxon>Eukaryota</taxon>
        <taxon>Metazoa</taxon>
        <taxon>Chordata</taxon>
        <taxon>Craniata</taxon>
        <taxon>Vertebrata</taxon>
        <taxon>Euteleostomi</taxon>
        <taxon>Mammalia</taxon>
        <taxon>Metatheria</taxon>
        <taxon>Didelphimorphia</taxon>
        <taxon>Didelphidae</taxon>
        <taxon>Monodelphis</taxon>
    </lineage>
</organism>
<feature type="region of interest" description="Disordered" evidence="1">
    <location>
        <begin position="1"/>
        <end position="47"/>
    </location>
</feature>
<feature type="compositionally biased region" description="Polar residues" evidence="1">
    <location>
        <begin position="174"/>
        <end position="183"/>
    </location>
</feature>
<evidence type="ECO:0000313" key="2">
    <source>
        <dbReference type="Ensembl" id="ENSMODP00000052578.1"/>
    </source>
</evidence>
<dbReference type="FunCoup" id="A0A5F8GY94">
    <property type="interactions" value="179"/>
</dbReference>
<dbReference type="GO" id="GO:0005930">
    <property type="term" value="C:axoneme"/>
    <property type="evidence" value="ECO:0000318"/>
    <property type="project" value="GO_Central"/>
</dbReference>
<gene>
    <name evidence="2" type="primary">SPATA7</name>
</gene>
<keyword evidence="3" id="KW-1185">Reference proteome</keyword>
<dbReference type="GO" id="GO:0036064">
    <property type="term" value="C:ciliary basal body"/>
    <property type="evidence" value="ECO:0000318"/>
    <property type="project" value="GO_Central"/>
</dbReference>
<dbReference type="GeneID" id="100019264"/>